<feature type="transmembrane region" description="Helical" evidence="6">
    <location>
        <begin position="194"/>
        <end position="214"/>
    </location>
</feature>
<gene>
    <name evidence="6" type="primary">nhaA</name>
    <name evidence="7" type="ordered locus">B488_02180</name>
</gene>
<dbReference type="HAMAP" id="MF_01844">
    <property type="entry name" value="NhaA"/>
    <property type="match status" value="1"/>
</dbReference>
<dbReference type="Gene3D" id="1.20.1530.10">
    <property type="entry name" value="Na+/H+ antiporter like domain"/>
    <property type="match status" value="1"/>
</dbReference>
<keyword evidence="2 6" id="KW-1003">Cell membrane</keyword>
<dbReference type="HOGENOM" id="CLU_015803_1_0_5"/>
<dbReference type="Proteomes" id="UP000010799">
    <property type="component" value="Chromosome"/>
</dbReference>
<evidence type="ECO:0000313" key="8">
    <source>
        <dbReference type="Proteomes" id="UP000010799"/>
    </source>
</evidence>
<keyword evidence="5 6" id="KW-0472">Membrane</keyword>
<evidence type="ECO:0000256" key="4">
    <source>
        <dbReference type="ARBA" id="ARBA00022989"/>
    </source>
</evidence>
<feature type="transmembrane region" description="Helical" evidence="6">
    <location>
        <begin position="60"/>
        <end position="82"/>
    </location>
</feature>
<feature type="transmembrane region" description="Helical" evidence="6">
    <location>
        <begin position="299"/>
        <end position="318"/>
    </location>
</feature>
<feature type="transmembrane region" description="Helical" evidence="6">
    <location>
        <begin position="140"/>
        <end position="173"/>
    </location>
</feature>
<feature type="transmembrane region" description="Helical" evidence="6">
    <location>
        <begin position="263"/>
        <end position="287"/>
    </location>
</feature>
<dbReference type="STRING" id="1215343.B488_02180"/>
<dbReference type="GO" id="GO:0015385">
    <property type="term" value="F:sodium:proton antiporter activity"/>
    <property type="evidence" value="ECO:0007669"/>
    <property type="project" value="UniProtKB-UniRule"/>
</dbReference>
<keyword evidence="6" id="KW-0050">Antiport</keyword>
<organism evidence="7 8">
    <name type="scientific">Liberibacter crescens (strain BT-1)</name>
    <dbReference type="NCBI Taxonomy" id="1215343"/>
    <lineage>
        <taxon>Bacteria</taxon>
        <taxon>Pseudomonadati</taxon>
        <taxon>Pseudomonadota</taxon>
        <taxon>Alphaproteobacteria</taxon>
        <taxon>Hyphomicrobiales</taxon>
        <taxon>Rhizobiaceae</taxon>
        <taxon>Liberibacter</taxon>
    </lineage>
</organism>
<keyword evidence="6" id="KW-0997">Cell inner membrane</keyword>
<evidence type="ECO:0000256" key="5">
    <source>
        <dbReference type="ARBA" id="ARBA00023136"/>
    </source>
</evidence>
<dbReference type="PATRIC" id="fig|1215343.11.peg.226"/>
<feature type="transmembrane region" description="Helical" evidence="6">
    <location>
        <begin position="88"/>
        <end position="108"/>
    </location>
</feature>
<keyword evidence="6" id="KW-0813">Transport</keyword>
<dbReference type="GO" id="GO:0005886">
    <property type="term" value="C:plasma membrane"/>
    <property type="evidence" value="ECO:0007669"/>
    <property type="project" value="UniProtKB-SubCell"/>
</dbReference>
<comment type="function">
    <text evidence="6">Na(+)/H(+) antiporter that extrudes sodium in exchange for external protons.</text>
</comment>
<evidence type="ECO:0000256" key="3">
    <source>
        <dbReference type="ARBA" id="ARBA00022692"/>
    </source>
</evidence>
<comment type="similarity">
    <text evidence="6">Belongs to the NhaA Na(+)/H(+) (TC 2.A.33) antiporter family.</text>
</comment>
<dbReference type="InterPro" id="IPR004670">
    <property type="entry name" value="NhaA"/>
</dbReference>
<keyword evidence="3 6" id="KW-0812">Transmembrane</keyword>
<comment type="subcellular location">
    <subcellularLocation>
        <location evidence="1 6">Cell inner membrane</location>
        <topology evidence="1 6">Multi-pass membrane protein</topology>
    </subcellularLocation>
</comment>
<evidence type="ECO:0000256" key="6">
    <source>
        <dbReference type="HAMAP-Rule" id="MF_01844"/>
    </source>
</evidence>
<dbReference type="KEGG" id="lcc:B488_02180"/>
<dbReference type="PANTHER" id="PTHR30341">
    <property type="entry name" value="SODIUM ION/PROTON ANTIPORTER NHAA-RELATED"/>
    <property type="match status" value="1"/>
</dbReference>
<dbReference type="AlphaFoldDB" id="L0EUZ6"/>
<accession>L0EUZ6</accession>
<evidence type="ECO:0000256" key="1">
    <source>
        <dbReference type="ARBA" id="ARBA00004429"/>
    </source>
</evidence>
<proteinExistence type="inferred from homology"/>
<dbReference type="NCBIfam" id="TIGR00773">
    <property type="entry name" value="NhaA"/>
    <property type="match status" value="1"/>
</dbReference>
<protein>
    <recommendedName>
        <fullName evidence="6">Na(+)/H(+) antiporter NhaA</fullName>
    </recommendedName>
    <alternativeName>
        <fullName evidence="6">Sodium/proton antiporter NhaA</fullName>
    </alternativeName>
</protein>
<feature type="transmembrane region" description="Helical" evidence="6">
    <location>
        <begin position="115"/>
        <end position="134"/>
    </location>
</feature>
<dbReference type="InterPro" id="IPR023171">
    <property type="entry name" value="Na/H_antiporter_dom_sf"/>
</dbReference>
<reference evidence="7 8" key="1">
    <citation type="journal article" date="2012" name="Stand. Genomic Sci.">
        <title>Complete genome sequence of Liberibacter crescens BT-1.</title>
        <authorList>
            <person name="Leonard M.T."/>
            <person name="Fagen J.R."/>
            <person name="Davis-Richardson A.G."/>
            <person name="Davis M.J."/>
            <person name="Triplett E.W."/>
        </authorList>
    </citation>
    <scope>NUCLEOTIDE SEQUENCE [LARGE SCALE GENOMIC DNA]</scope>
    <source>
        <strain evidence="7 8">BT-1</strain>
    </source>
</reference>
<keyword evidence="6" id="KW-0406">Ion transport</keyword>
<feature type="transmembrane region" description="Helical" evidence="6">
    <location>
        <begin position="226"/>
        <end position="251"/>
    </location>
</feature>
<dbReference type="Pfam" id="PF06965">
    <property type="entry name" value="Na_H_antiport_1"/>
    <property type="match status" value="1"/>
</dbReference>
<dbReference type="PANTHER" id="PTHR30341:SF0">
    <property type="entry name" value="NA(+)_H(+) ANTIPORTER NHAA"/>
    <property type="match status" value="1"/>
</dbReference>
<evidence type="ECO:0000256" key="2">
    <source>
        <dbReference type="ARBA" id="ARBA00022475"/>
    </source>
</evidence>
<evidence type="ECO:0000313" key="7">
    <source>
        <dbReference type="EMBL" id="AGA64211.1"/>
    </source>
</evidence>
<keyword evidence="8" id="KW-1185">Reference proteome</keyword>
<name>L0EUZ6_LIBCB</name>
<keyword evidence="6" id="KW-0915">Sodium</keyword>
<feature type="transmembrane region" description="Helical" evidence="6">
    <location>
        <begin position="29"/>
        <end position="48"/>
    </location>
</feature>
<sequence length="333" mass="36736">MVVFFLSIGLEIKREILEGELSNWKKRILPGYAAIGGMIVPALIYLYFNINAPVSLLKGWAIPTTTDIAFTLGVLSIIGSRIPSSLKVFLTALTILDDVGAVIIIACFYTKNLNFFMLGGAIFIVAVLYLFNLYSVTRFYAYGLIGLVLCFFIGQAGIHTTIAGIIVAMSIPFKSHSDSISHESFYRLEKRLKPWITFIILPMFVFANAGIPLYDASFLTLTDPVTLGVMFGLFAGKQIGIFLFSFIIIRIGWANLPEKSTWLLLYGISVLCGTGFTMSLFITLQAFPDSLILQNKIKIGIILASITSIILSAVILRLSKNREETPKTIQKAS</sequence>
<dbReference type="EMBL" id="CP003789">
    <property type="protein sequence ID" value="AGA64211.1"/>
    <property type="molecule type" value="Genomic_DNA"/>
</dbReference>
<comment type="catalytic activity">
    <reaction evidence="6">
        <text>Na(+)(in) + 2 H(+)(out) = Na(+)(out) + 2 H(+)(in)</text>
        <dbReference type="Rhea" id="RHEA:29251"/>
        <dbReference type="ChEBI" id="CHEBI:15378"/>
        <dbReference type="ChEBI" id="CHEBI:29101"/>
    </reaction>
</comment>
<keyword evidence="6" id="KW-0739">Sodium transport</keyword>
<dbReference type="eggNOG" id="COG3004">
    <property type="taxonomic scope" value="Bacteria"/>
</dbReference>
<dbReference type="GO" id="GO:0006885">
    <property type="term" value="P:regulation of pH"/>
    <property type="evidence" value="ECO:0007669"/>
    <property type="project" value="UniProtKB-UniRule"/>
</dbReference>
<keyword evidence="4 6" id="KW-1133">Transmembrane helix</keyword>